<dbReference type="GO" id="GO:0035253">
    <property type="term" value="C:ciliary rootlet"/>
    <property type="evidence" value="ECO:0007669"/>
    <property type="project" value="TreeGrafter"/>
</dbReference>
<feature type="compositionally biased region" description="Basic residues" evidence="1">
    <location>
        <begin position="93"/>
        <end position="106"/>
    </location>
</feature>
<dbReference type="GO" id="GO:0036064">
    <property type="term" value="C:ciliary basal body"/>
    <property type="evidence" value="ECO:0007669"/>
    <property type="project" value="TreeGrafter"/>
</dbReference>
<dbReference type="PANTHER" id="PTHR46518">
    <property type="entry name" value="COILED-COIL DOMAIN-CONTAINING PROTEIN 151"/>
    <property type="match status" value="1"/>
</dbReference>
<feature type="region of interest" description="Disordered" evidence="1">
    <location>
        <begin position="1"/>
        <end position="20"/>
    </location>
</feature>
<dbReference type="GO" id="GO:0003341">
    <property type="term" value="P:cilium movement"/>
    <property type="evidence" value="ECO:0007669"/>
    <property type="project" value="InterPro"/>
</dbReference>
<dbReference type="GO" id="GO:0036158">
    <property type="term" value="P:outer dynein arm assembly"/>
    <property type="evidence" value="ECO:0007669"/>
    <property type="project" value="InterPro"/>
</dbReference>
<gene>
    <name evidence="2" type="ORF">PECUL_23A057360</name>
</gene>
<feature type="region of interest" description="Disordered" evidence="1">
    <location>
        <begin position="79"/>
        <end position="106"/>
    </location>
</feature>
<evidence type="ECO:0000313" key="2">
    <source>
        <dbReference type="EMBL" id="CAH2305221.1"/>
    </source>
</evidence>
<evidence type="ECO:0000256" key="1">
    <source>
        <dbReference type="SAM" id="MobiDB-lite"/>
    </source>
</evidence>
<dbReference type="EMBL" id="OW240918">
    <property type="protein sequence ID" value="CAH2305221.1"/>
    <property type="molecule type" value="Genomic_DNA"/>
</dbReference>
<name>A0AAD1WDP0_PELCU</name>
<dbReference type="Proteomes" id="UP001295444">
    <property type="component" value="Chromosome 07"/>
</dbReference>
<dbReference type="InterPro" id="IPR033192">
    <property type="entry name" value="ODAD3"/>
</dbReference>
<keyword evidence="3" id="KW-1185">Reference proteome</keyword>
<proteinExistence type="predicted"/>
<organism evidence="2 3">
    <name type="scientific">Pelobates cultripes</name>
    <name type="common">Western spadefoot toad</name>
    <dbReference type="NCBI Taxonomy" id="61616"/>
    <lineage>
        <taxon>Eukaryota</taxon>
        <taxon>Metazoa</taxon>
        <taxon>Chordata</taxon>
        <taxon>Craniata</taxon>
        <taxon>Vertebrata</taxon>
        <taxon>Euteleostomi</taxon>
        <taxon>Amphibia</taxon>
        <taxon>Batrachia</taxon>
        <taxon>Anura</taxon>
        <taxon>Pelobatoidea</taxon>
        <taxon>Pelobatidae</taxon>
        <taxon>Pelobates</taxon>
    </lineage>
</organism>
<dbReference type="GO" id="GO:0097542">
    <property type="term" value="C:ciliary tip"/>
    <property type="evidence" value="ECO:0007669"/>
    <property type="project" value="TreeGrafter"/>
</dbReference>
<sequence length="106" mass="12079">MKKHIWGGERTPPISESVTSPILPRTHWSEFTIFSEFQASIEGKLPAYNVRISLPAPAKQDIYDDEDSGDDEGDVVTRAALKRQSQQIVESKTKRRTRPKKKRGKQ</sequence>
<dbReference type="AlphaFoldDB" id="A0AAD1WDP0"/>
<accession>A0AAD1WDP0</accession>
<reference evidence="2" key="1">
    <citation type="submission" date="2022-03" db="EMBL/GenBank/DDBJ databases">
        <authorList>
            <person name="Alioto T."/>
            <person name="Alioto T."/>
            <person name="Gomez Garrido J."/>
        </authorList>
    </citation>
    <scope>NUCLEOTIDE SEQUENCE</scope>
</reference>
<evidence type="ECO:0000313" key="3">
    <source>
        <dbReference type="Proteomes" id="UP001295444"/>
    </source>
</evidence>
<protein>
    <submittedName>
        <fullName evidence="2">Coiled-coil domain-containing 151</fullName>
    </submittedName>
</protein>
<dbReference type="PANTHER" id="PTHR46518:SF1">
    <property type="entry name" value="OUTER DYNEIN ARM-DOCKING COMPLEX SUBUNIT 3"/>
    <property type="match status" value="1"/>
</dbReference>